<accession>A0A182J9H2</accession>
<dbReference type="EMBL" id="AXCP01007436">
    <property type="status" value="NOT_ANNOTATED_CDS"/>
    <property type="molecule type" value="Genomic_DNA"/>
</dbReference>
<protein>
    <submittedName>
        <fullName evidence="2">Uncharacterized protein</fullName>
    </submittedName>
</protein>
<organism evidence="2">
    <name type="scientific">Anopheles atroparvus</name>
    <name type="common">European mosquito</name>
    <dbReference type="NCBI Taxonomy" id="41427"/>
    <lineage>
        <taxon>Eukaryota</taxon>
        <taxon>Metazoa</taxon>
        <taxon>Ecdysozoa</taxon>
        <taxon>Arthropoda</taxon>
        <taxon>Hexapoda</taxon>
        <taxon>Insecta</taxon>
        <taxon>Pterygota</taxon>
        <taxon>Neoptera</taxon>
        <taxon>Endopterygota</taxon>
        <taxon>Diptera</taxon>
        <taxon>Nematocera</taxon>
        <taxon>Culicoidea</taxon>
        <taxon>Culicidae</taxon>
        <taxon>Anophelinae</taxon>
        <taxon>Anopheles</taxon>
    </lineage>
</organism>
<name>A0A182J9H2_ANOAO</name>
<evidence type="ECO:0000256" key="1">
    <source>
        <dbReference type="SAM" id="MobiDB-lite"/>
    </source>
</evidence>
<feature type="region of interest" description="Disordered" evidence="1">
    <location>
        <begin position="39"/>
        <end position="90"/>
    </location>
</feature>
<proteinExistence type="predicted"/>
<feature type="compositionally biased region" description="Polar residues" evidence="1">
    <location>
        <begin position="53"/>
        <end position="66"/>
    </location>
</feature>
<dbReference type="AlphaFoldDB" id="A0A182J9H2"/>
<reference evidence="2" key="1">
    <citation type="submission" date="2022-08" db="UniProtKB">
        <authorList>
            <consortium name="EnsemblMetazoa"/>
        </authorList>
    </citation>
    <scope>IDENTIFICATION</scope>
    <source>
        <strain evidence="2">EBRO</strain>
    </source>
</reference>
<dbReference type="VEuPathDB" id="VectorBase:AATE013906"/>
<dbReference type="EMBL" id="AXCP01007435">
    <property type="status" value="NOT_ANNOTATED_CDS"/>
    <property type="molecule type" value="Genomic_DNA"/>
</dbReference>
<dbReference type="EnsemblMetazoa" id="AATE013906-RA">
    <property type="protein sequence ID" value="AATE013906-PA.1"/>
    <property type="gene ID" value="AATE013906"/>
</dbReference>
<sequence length="311" mass="34485">MAGNNSNWVFHPVTRSAVVAVARFPNQRVHRQGKTYRYASEISPRNEHAANLNPKSSSQRHTSDSASFWEETSMRQRSGGAAKQRNARGHELPAKAELLNVCVVNRGSNPTFRGNGFASSTINDVTFATRGTPQQAPNAAGRPPSSSRRWLSDHNGLGGGLRIGQQDDKKDSIMDVKVTVAESAVASRSRKLQSWFRIRVAKRTRSNFRKSSSRSRPGDSRGAVSGGLIRRVELQCRVVGILRHQRRRSRDDSTAVQGNRRVSEDEIKLAATSVDDPRKLHESVKVHTVDESRVARPEVSRHEVRRGNGIS</sequence>
<feature type="region of interest" description="Disordered" evidence="1">
    <location>
        <begin position="128"/>
        <end position="168"/>
    </location>
</feature>
<feature type="region of interest" description="Disordered" evidence="1">
    <location>
        <begin position="289"/>
        <end position="311"/>
    </location>
</feature>
<feature type="compositionally biased region" description="Polar residues" evidence="1">
    <location>
        <begin position="128"/>
        <end position="137"/>
    </location>
</feature>
<evidence type="ECO:0000313" key="2">
    <source>
        <dbReference type="EnsemblMetazoa" id="AATE013906-PA.1"/>
    </source>
</evidence>